<dbReference type="AlphaFoldDB" id="A0A8T0WBK7"/>
<dbReference type="EMBL" id="CM029039">
    <property type="protein sequence ID" value="KAG2640609.1"/>
    <property type="molecule type" value="Genomic_DNA"/>
</dbReference>
<feature type="signal peptide" evidence="1">
    <location>
        <begin position="1"/>
        <end position="15"/>
    </location>
</feature>
<proteinExistence type="predicted"/>
<dbReference type="EMBL" id="CM029039">
    <property type="protein sequence ID" value="KAG2640607.1"/>
    <property type="molecule type" value="Genomic_DNA"/>
</dbReference>
<keyword evidence="1" id="KW-0732">Signal</keyword>
<feature type="non-terminal residue" evidence="2">
    <location>
        <position position="1"/>
    </location>
</feature>
<feature type="chain" id="PRO_5036274920" evidence="1">
    <location>
        <begin position="16"/>
        <end position="85"/>
    </location>
</feature>
<gene>
    <name evidence="2" type="ORF">PVAP13_2KG106432</name>
</gene>
<reference evidence="2" key="1">
    <citation type="submission" date="2020-05" db="EMBL/GenBank/DDBJ databases">
        <title>WGS assembly of Panicum virgatum.</title>
        <authorList>
            <person name="Lovell J.T."/>
            <person name="Jenkins J."/>
            <person name="Shu S."/>
            <person name="Juenger T.E."/>
            <person name="Schmutz J."/>
        </authorList>
    </citation>
    <scope>NUCLEOTIDE SEQUENCE</scope>
    <source>
        <strain evidence="2">AP13</strain>
    </source>
</reference>
<protein>
    <submittedName>
        <fullName evidence="2">Uncharacterized protein</fullName>
    </submittedName>
</protein>
<comment type="caution">
    <text evidence="2">The sequence shown here is derived from an EMBL/GenBank/DDBJ whole genome shotgun (WGS) entry which is preliminary data.</text>
</comment>
<name>A0A8T0WBK7_PANVG</name>
<dbReference type="EMBL" id="CM029039">
    <property type="protein sequence ID" value="KAG2640608.1"/>
    <property type="molecule type" value="Genomic_DNA"/>
</dbReference>
<dbReference type="EMBL" id="CM029039">
    <property type="protein sequence ID" value="KAG2640606.1"/>
    <property type="molecule type" value="Genomic_DNA"/>
</dbReference>
<evidence type="ECO:0000256" key="1">
    <source>
        <dbReference type="SAM" id="SignalP"/>
    </source>
</evidence>
<dbReference type="Proteomes" id="UP000823388">
    <property type="component" value="Chromosome 2K"/>
</dbReference>
<keyword evidence="3" id="KW-1185">Reference proteome</keyword>
<organism evidence="2 3">
    <name type="scientific">Panicum virgatum</name>
    <name type="common">Blackwell switchgrass</name>
    <dbReference type="NCBI Taxonomy" id="38727"/>
    <lineage>
        <taxon>Eukaryota</taxon>
        <taxon>Viridiplantae</taxon>
        <taxon>Streptophyta</taxon>
        <taxon>Embryophyta</taxon>
        <taxon>Tracheophyta</taxon>
        <taxon>Spermatophyta</taxon>
        <taxon>Magnoliopsida</taxon>
        <taxon>Liliopsida</taxon>
        <taxon>Poales</taxon>
        <taxon>Poaceae</taxon>
        <taxon>PACMAD clade</taxon>
        <taxon>Panicoideae</taxon>
        <taxon>Panicodae</taxon>
        <taxon>Paniceae</taxon>
        <taxon>Panicinae</taxon>
        <taxon>Panicum</taxon>
        <taxon>Panicum sect. Hiantes</taxon>
    </lineage>
</organism>
<evidence type="ECO:0000313" key="3">
    <source>
        <dbReference type="Proteomes" id="UP000823388"/>
    </source>
</evidence>
<accession>A0A8T0WBK7</accession>
<sequence>LLSLGFLSLLSYSLATFFQFTENSVAPRCIPPRIRTGCGGWESQIRPWSPAGSPGTPSEASDGWRMDWKCRFKQHLLVANLRSWK</sequence>
<evidence type="ECO:0000313" key="2">
    <source>
        <dbReference type="EMBL" id="KAG2640609.1"/>
    </source>
</evidence>